<reference evidence="2" key="1">
    <citation type="submission" date="2005-09" db="EMBL/GenBank/DDBJ databases">
        <authorList>
            <person name="Mural R.J."/>
            <person name="Li P.W."/>
            <person name="Adams M.D."/>
            <person name="Amanatides P.G."/>
            <person name="Baden-Tillson H."/>
            <person name="Barnstead M."/>
            <person name="Chin S.H."/>
            <person name="Dew I."/>
            <person name="Evans C.A."/>
            <person name="Ferriera S."/>
            <person name="Flanigan M."/>
            <person name="Fosler C."/>
            <person name="Glodek A."/>
            <person name="Gu Z."/>
            <person name="Holt R.A."/>
            <person name="Jennings D."/>
            <person name="Kraft C.L."/>
            <person name="Lu F."/>
            <person name="Nguyen T."/>
            <person name="Nusskern D.R."/>
            <person name="Pfannkoch C.M."/>
            <person name="Sitter C."/>
            <person name="Sutton G.G."/>
            <person name="Venter J.C."/>
            <person name="Wang Z."/>
            <person name="Woodage T."/>
            <person name="Zheng X.H."/>
            <person name="Zhong F."/>
        </authorList>
    </citation>
    <scope>NUCLEOTIDE SEQUENCE [LARGE SCALE GENOMIC DNA]</scope>
    <source>
        <strain>BN</strain>
        <strain evidence="2">Sprague-Dawley</strain>
    </source>
</reference>
<evidence type="ECO:0000313" key="2">
    <source>
        <dbReference type="Proteomes" id="UP000234681"/>
    </source>
</evidence>
<gene>
    <name evidence="1" type="ORF">rCG_64389</name>
</gene>
<organism evidence="1 2">
    <name type="scientific">Rattus norvegicus</name>
    <name type="common">Rat</name>
    <dbReference type="NCBI Taxonomy" id="10116"/>
    <lineage>
        <taxon>Eukaryota</taxon>
        <taxon>Metazoa</taxon>
        <taxon>Chordata</taxon>
        <taxon>Craniata</taxon>
        <taxon>Vertebrata</taxon>
        <taxon>Euteleostomi</taxon>
        <taxon>Mammalia</taxon>
        <taxon>Eutheria</taxon>
        <taxon>Euarchontoglires</taxon>
        <taxon>Glires</taxon>
        <taxon>Rodentia</taxon>
        <taxon>Myomorpha</taxon>
        <taxon>Muroidea</taxon>
        <taxon>Muridae</taxon>
        <taxon>Murinae</taxon>
        <taxon>Rattus</taxon>
    </lineage>
</organism>
<protein>
    <submittedName>
        <fullName evidence="1">RCG64389</fullName>
    </submittedName>
</protein>
<evidence type="ECO:0000313" key="1">
    <source>
        <dbReference type="EMBL" id="EDM10236.1"/>
    </source>
</evidence>
<dbReference type="AlphaFoldDB" id="A6I5C8"/>
<dbReference type="EMBL" id="CH473955">
    <property type="protein sequence ID" value="EDM10236.1"/>
    <property type="molecule type" value="Genomic_DNA"/>
</dbReference>
<name>A6I5C8_RAT</name>
<proteinExistence type="predicted"/>
<dbReference type="Proteomes" id="UP000234681">
    <property type="component" value="Chromosome 2"/>
</dbReference>
<sequence>MAFAGRLLWNLAGTMPLFPWAPVTFPQITLVLFGLPPEVTVLFFA</sequence>
<accession>A6I5C8</accession>